<dbReference type="PROSITE" id="PS50995">
    <property type="entry name" value="HTH_MARR_2"/>
    <property type="match status" value="1"/>
</dbReference>
<keyword evidence="6" id="KW-1185">Reference proteome</keyword>
<proteinExistence type="predicted"/>
<dbReference type="RefSeq" id="WP_092504204.1">
    <property type="nucleotide sequence ID" value="NZ_LT629695.1"/>
</dbReference>
<dbReference type="AlphaFoldDB" id="A0A1G8DQ67"/>
<dbReference type="SUPFAM" id="SSF46785">
    <property type="entry name" value="Winged helix' DNA-binding domain"/>
    <property type="match status" value="1"/>
</dbReference>
<dbReference type="Gene3D" id="1.10.10.10">
    <property type="entry name" value="Winged helix-like DNA-binding domain superfamily/Winged helix DNA-binding domain"/>
    <property type="match status" value="1"/>
</dbReference>
<dbReference type="SMART" id="SM00347">
    <property type="entry name" value="HTH_MARR"/>
    <property type="match status" value="1"/>
</dbReference>
<dbReference type="PROSITE" id="PS01117">
    <property type="entry name" value="HTH_MARR_1"/>
    <property type="match status" value="1"/>
</dbReference>
<dbReference type="GO" id="GO:0003677">
    <property type="term" value="F:DNA binding"/>
    <property type="evidence" value="ECO:0007669"/>
    <property type="project" value="UniProtKB-KW"/>
</dbReference>
<keyword evidence="3" id="KW-0804">Transcription</keyword>
<evidence type="ECO:0000313" key="5">
    <source>
        <dbReference type="EMBL" id="SDH59570.1"/>
    </source>
</evidence>
<dbReference type="PRINTS" id="PR00598">
    <property type="entry name" value="HTHMARR"/>
</dbReference>
<evidence type="ECO:0000256" key="1">
    <source>
        <dbReference type="ARBA" id="ARBA00023015"/>
    </source>
</evidence>
<sequence>MDFIVDPLIGRPETDVVQALTRLRTAESHMMRRRQAMQGLGESDGAALRLIVERYEDEPVTPTDVATHLGLTTSAVTSLVDRLVKAGLIETLPHPTDRRRKVIMPTDAALAVDPLEAHVQELVEELSTRSRLLVVGFLDRVAMAIEREAR</sequence>
<dbReference type="PANTHER" id="PTHR33164:SF99">
    <property type="entry name" value="MARR FAMILY REGULATORY PROTEIN"/>
    <property type="match status" value="1"/>
</dbReference>
<dbReference type="GO" id="GO:0006950">
    <property type="term" value="P:response to stress"/>
    <property type="evidence" value="ECO:0007669"/>
    <property type="project" value="TreeGrafter"/>
</dbReference>
<organism evidence="5 6">
    <name type="scientific">Agrococcus jejuensis</name>
    <dbReference type="NCBI Taxonomy" id="399736"/>
    <lineage>
        <taxon>Bacteria</taxon>
        <taxon>Bacillati</taxon>
        <taxon>Actinomycetota</taxon>
        <taxon>Actinomycetes</taxon>
        <taxon>Micrococcales</taxon>
        <taxon>Microbacteriaceae</taxon>
        <taxon>Agrococcus</taxon>
    </lineage>
</organism>
<evidence type="ECO:0000259" key="4">
    <source>
        <dbReference type="PROSITE" id="PS50995"/>
    </source>
</evidence>
<dbReference type="InterPro" id="IPR036390">
    <property type="entry name" value="WH_DNA-bd_sf"/>
</dbReference>
<dbReference type="STRING" id="399736.SAMN04489720_1726"/>
<dbReference type="InterPro" id="IPR039422">
    <property type="entry name" value="MarR/SlyA-like"/>
</dbReference>
<gene>
    <name evidence="5" type="ORF">SAMN04489720_1726</name>
</gene>
<feature type="domain" description="HTH marR-type" evidence="4">
    <location>
        <begin position="13"/>
        <end position="143"/>
    </location>
</feature>
<evidence type="ECO:0000256" key="2">
    <source>
        <dbReference type="ARBA" id="ARBA00023125"/>
    </source>
</evidence>
<dbReference type="EMBL" id="LT629695">
    <property type="protein sequence ID" value="SDH59570.1"/>
    <property type="molecule type" value="Genomic_DNA"/>
</dbReference>
<reference evidence="6" key="1">
    <citation type="submission" date="2016-10" db="EMBL/GenBank/DDBJ databases">
        <authorList>
            <person name="Varghese N."/>
            <person name="Submissions S."/>
        </authorList>
    </citation>
    <scope>NUCLEOTIDE SEQUENCE [LARGE SCALE GENOMIC DNA]</scope>
    <source>
        <strain evidence="6">DSM 22002</strain>
    </source>
</reference>
<accession>A0A1G8DQ67</accession>
<dbReference type="OrthoDB" id="162531at2"/>
<dbReference type="GO" id="GO:0003700">
    <property type="term" value="F:DNA-binding transcription factor activity"/>
    <property type="evidence" value="ECO:0007669"/>
    <property type="project" value="InterPro"/>
</dbReference>
<evidence type="ECO:0000256" key="3">
    <source>
        <dbReference type="ARBA" id="ARBA00023163"/>
    </source>
</evidence>
<dbReference type="Pfam" id="PF12802">
    <property type="entry name" value="MarR_2"/>
    <property type="match status" value="1"/>
</dbReference>
<name>A0A1G8DQ67_9MICO</name>
<dbReference type="Proteomes" id="UP000198822">
    <property type="component" value="Chromosome I"/>
</dbReference>
<keyword evidence="1" id="KW-0805">Transcription regulation</keyword>
<protein>
    <submittedName>
        <fullName evidence="5">DNA-binding transcriptional regulator, MarR family</fullName>
    </submittedName>
</protein>
<dbReference type="InterPro" id="IPR023187">
    <property type="entry name" value="Tscrpt_reg_MarR-type_CS"/>
</dbReference>
<evidence type="ECO:0000313" key="6">
    <source>
        <dbReference type="Proteomes" id="UP000198822"/>
    </source>
</evidence>
<dbReference type="InterPro" id="IPR036388">
    <property type="entry name" value="WH-like_DNA-bd_sf"/>
</dbReference>
<dbReference type="InterPro" id="IPR000835">
    <property type="entry name" value="HTH_MarR-typ"/>
</dbReference>
<dbReference type="PANTHER" id="PTHR33164">
    <property type="entry name" value="TRANSCRIPTIONAL REGULATOR, MARR FAMILY"/>
    <property type="match status" value="1"/>
</dbReference>
<keyword evidence="2 5" id="KW-0238">DNA-binding</keyword>